<organism evidence="11 12">
    <name type="scientific">Danxiaibacter flavus</name>
    <dbReference type="NCBI Taxonomy" id="3049108"/>
    <lineage>
        <taxon>Bacteria</taxon>
        <taxon>Pseudomonadati</taxon>
        <taxon>Bacteroidota</taxon>
        <taxon>Chitinophagia</taxon>
        <taxon>Chitinophagales</taxon>
        <taxon>Chitinophagaceae</taxon>
        <taxon>Danxiaibacter</taxon>
    </lineage>
</organism>
<evidence type="ECO:0000256" key="3">
    <source>
        <dbReference type="ARBA" id="ARBA00022723"/>
    </source>
</evidence>
<dbReference type="Gene3D" id="3.40.50.200">
    <property type="entry name" value="Peptidase S8/S53 domain"/>
    <property type="match status" value="1"/>
</dbReference>
<dbReference type="EC" id="3.4.-.-" evidence="11"/>
<comment type="caution">
    <text evidence="8">Lacks conserved residue(s) required for the propagation of feature annotation.</text>
</comment>
<comment type="similarity">
    <text evidence="8">Belongs to the peptidase S8 family.</text>
</comment>
<evidence type="ECO:0000256" key="1">
    <source>
        <dbReference type="ARBA" id="ARBA00001913"/>
    </source>
</evidence>
<dbReference type="CDD" id="cd04056">
    <property type="entry name" value="Peptidases_S53"/>
    <property type="match status" value="1"/>
</dbReference>
<reference evidence="11 12" key="1">
    <citation type="submission" date="2023-07" db="EMBL/GenBank/DDBJ databases">
        <authorList>
            <person name="Lian W.-H."/>
        </authorList>
    </citation>
    <scope>NUCLEOTIDE SEQUENCE [LARGE SCALE GENOMIC DNA]</scope>
    <source>
        <strain evidence="11 12">SYSU DXS3180</strain>
    </source>
</reference>
<keyword evidence="12" id="KW-1185">Reference proteome</keyword>
<dbReference type="GO" id="GO:0016787">
    <property type="term" value="F:hydrolase activity"/>
    <property type="evidence" value="ECO:0007669"/>
    <property type="project" value="UniProtKB-KW"/>
</dbReference>
<dbReference type="PROSITE" id="PS51695">
    <property type="entry name" value="SEDOLISIN"/>
    <property type="match status" value="1"/>
</dbReference>
<dbReference type="PANTHER" id="PTHR14218:SF15">
    <property type="entry name" value="TRIPEPTIDYL-PEPTIDASE 1"/>
    <property type="match status" value="1"/>
</dbReference>
<dbReference type="PRINTS" id="PR00723">
    <property type="entry name" value="SUBTILISIN"/>
</dbReference>
<name>A0ABV3ZA25_9BACT</name>
<feature type="region of interest" description="Disordered" evidence="9">
    <location>
        <begin position="1"/>
        <end position="30"/>
    </location>
</feature>
<keyword evidence="5" id="KW-0720">Serine protease</keyword>
<gene>
    <name evidence="11" type="ORF">QTN47_04410</name>
</gene>
<dbReference type="InterPro" id="IPR050819">
    <property type="entry name" value="Tripeptidyl-peptidase_I"/>
</dbReference>
<dbReference type="Pfam" id="PF00082">
    <property type="entry name" value="Peptidase_S8"/>
    <property type="match status" value="1"/>
</dbReference>
<dbReference type="SMART" id="SM00944">
    <property type="entry name" value="Pro-kuma_activ"/>
    <property type="match status" value="1"/>
</dbReference>
<accession>A0ABV3ZA25</accession>
<dbReference type="PANTHER" id="PTHR14218">
    <property type="entry name" value="PROTEASE S8 TRIPEPTIDYL PEPTIDASE I CLN2"/>
    <property type="match status" value="1"/>
</dbReference>
<keyword evidence="2" id="KW-0645">Protease</keyword>
<dbReference type="InterPro" id="IPR036852">
    <property type="entry name" value="Peptidase_S8/S53_dom_sf"/>
</dbReference>
<evidence type="ECO:0000313" key="11">
    <source>
        <dbReference type="EMBL" id="MEX6686722.1"/>
    </source>
</evidence>
<keyword evidence="7" id="KW-0865">Zymogen</keyword>
<evidence type="ECO:0000256" key="2">
    <source>
        <dbReference type="ARBA" id="ARBA00022670"/>
    </source>
</evidence>
<dbReference type="SUPFAM" id="SSF52743">
    <property type="entry name" value="Subtilisin-like"/>
    <property type="match status" value="1"/>
</dbReference>
<evidence type="ECO:0000256" key="4">
    <source>
        <dbReference type="ARBA" id="ARBA00022801"/>
    </source>
</evidence>
<dbReference type="PROSITE" id="PS51892">
    <property type="entry name" value="SUBTILASE"/>
    <property type="match status" value="1"/>
</dbReference>
<evidence type="ECO:0000256" key="6">
    <source>
        <dbReference type="ARBA" id="ARBA00022837"/>
    </source>
</evidence>
<keyword evidence="6" id="KW-0106">Calcium</keyword>
<evidence type="ECO:0000256" key="7">
    <source>
        <dbReference type="ARBA" id="ARBA00023145"/>
    </source>
</evidence>
<keyword evidence="4 11" id="KW-0378">Hydrolase</keyword>
<dbReference type="CDD" id="cd11377">
    <property type="entry name" value="Pro-peptidase_S53"/>
    <property type="match status" value="1"/>
</dbReference>
<evidence type="ECO:0000259" key="10">
    <source>
        <dbReference type="PROSITE" id="PS51695"/>
    </source>
</evidence>
<evidence type="ECO:0000313" key="12">
    <source>
        <dbReference type="Proteomes" id="UP001560573"/>
    </source>
</evidence>
<comment type="caution">
    <text evidence="11">The sequence shown here is derived from an EMBL/GenBank/DDBJ whole genome shotgun (WGS) entry which is preliminary data.</text>
</comment>
<evidence type="ECO:0000256" key="8">
    <source>
        <dbReference type="PROSITE-ProRule" id="PRU01240"/>
    </source>
</evidence>
<protein>
    <submittedName>
        <fullName evidence="11">S53 family peptidase</fullName>
        <ecNumber evidence="11">3.4.-.-</ecNumber>
    </submittedName>
</protein>
<comment type="cofactor">
    <cofactor evidence="1">
        <name>Ca(2+)</name>
        <dbReference type="ChEBI" id="CHEBI:29108"/>
    </cofactor>
</comment>
<dbReference type="InterPro" id="IPR000209">
    <property type="entry name" value="Peptidase_S8/S53_dom"/>
</dbReference>
<keyword evidence="3" id="KW-0479">Metal-binding</keyword>
<dbReference type="InterPro" id="IPR015500">
    <property type="entry name" value="Peptidase_S8_subtilisin-rel"/>
</dbReference>
<feature type="domain" description="Peptidase S53" evidence="10">
    <location>
        <begin position="174"/>
        <end position="518"/>
    </location>
</feature>
<dbReference type="InterPro" id="IPR030400">
    <property type="entry name" value="Sedolisin_dom"/>
</dbReference>
<dbReference type="InterPro" id="IPR015366">
    <property type="entry name" value="S53_propep"/>
</dbReference>
<dbReference type="SUPFAM" id="SSF54897">
    <property type="entry name" value="Protease propeptides/inhibitors"/>
    <property type="match status" value="1"/>
</dbReference>
<proteinExistence type="inferred from homology"/>
<dbReference type="EMBL" id="JAULBC010000001">
    <property type="protein sequence ID" value="MEX6686722.1"/>
    <property type="molecule type" value="Genomic_DNA"/>
</dbReference>
<dbReference type="RefSeq" id="WP_369328118.1">
    <property type="nucleotide sequence ID" value="NZ_JAULBC010000001.1"/>
</dbReference>
<evidence type="ECO:0000256" key="9">
    <source>
        <dbReference type="SAM" id="MobiDB-lite"/>
    </source>
</evidence>
<evidence type="ECO:0000256" key="5">
    <source>
        <dbReference type="ARBA" id="ARBA00022825"/>
    </source>
</evidence>
<sequence length="518" mass="55204">MPTKTNYVQLRGSAKAAPSPETTTTKGSRNEKMDVTIRVRRKQSIEKTLEQGKRYSHAEYEKMFGASAEDMARVEKFLKENKLSVVESDSARRTIIAHGRAIDFEKAFQLTLSHHKHPDGTVFRTRTGYINVPADLENVIEGVFGLDNRPVARPMFRMSQPVGMIRPNAATFQGYSPVDVGMAYGFPPNQTGEGQCIGIIELGGGYKRKDLTAYFKSIGVSSPSVKAVSIDGGKNTPTGEINSADAEVALDIEVAGAIAPKSKIVVYFAPNTDKGFLDAITTAVHDTKNKPSVISISWGAAENAWTTQSLNSYNEAFKAAAVLGITICAAAGDDGSADRVSDGKAHVDFPSSSPYILACGGTKLAIQNNAVSSEIVWNESAKNMGATGGGVSDFFTRPTFQSKTKIPKSVSTGFKGRGLPDIAGNADPQTGYRVRVDGQTFPIGGTSAVAPLMAGLIALVNEAKGMAAGYVHPGLYSTPAKFCRDITKGNNITTSTQQGYKAKKGWDACTGWGVMNSI</sequence>
<dbReference type="Pfam" id="PF09286">
    <property type="entry name" value="Pro-kuma_activ"/>
    <property type="match status" value="1"/>
</dbReference>
<dbReference type="Proteomes" id="UP001560573">
    <property type="component" value="Unassembled WGS sequence"/>
</dbReference>